<dbReference type="GO" id="GO:0005634">
    <property type="term" value="C:nucleus"/>
    <property type="evidence" value="ECO:0007669"/>
    <property type="project" value="UniProtKB-SubCell"/>
</dbReference>
<evidence type="ECO:0000313" key="11">
    <source>
        <dbReference type="Ensembl" id="ENSGWIP00000005498.1"/>
    </source>
</evidence>
<comment type="similarity">
    <text evidence="2">Belongs to the AXUD1 family.</text>
</comment>
<dbReference type="PANTHER" id="PTHR13580:SF13">
    <property type="entry name" value="CYSTEINE_SERINE-RICH NUCLEAR PROTEIN 3"/>
    <property type="match status" value="1"/>
</dbReference>
<reference evidence="11" key="2">
    <citation type="submission" date="2025-08" db="UniProtKB">
        <authorList>
            <consortium name="Ensembl"/>
        </authorList>
    </citation>
    <scope>IDENTIFICATION</scope>
</reference>
<organism evidence="11 12">
    <name type="scientific">Gouania willdenowi</name>
    <name type="common">Blunt-snouted clingfish</name>
    <name type="synonym">Lepadogaster willdenowi</name>
    <dbReference type="NCBI Taxonomy" id="441366"/>
    <lineage>
        <taxon>Eukaryota</taxon>
        <taxon>Metazoa</taxon>
        <taxon>Chordata</taxon>
        <taxon>Craniata</taxon>
        <taxon>Vertebrata</taxon>
        <taxon>Euteleostomi</taxon>
        <taxon>Actinopterygii</taxon>
        <taxon>Neopterygii</taxon>
        <taxon>Teleostei</taxon>
        <taxon>Neoteleostei</taxon>
        <taxon>Acanthomorphata</taxon>
        <taxon>Ovalentaria</taxon>
        <taxon>Blenniimorphae</taxon>
        <taxon>Blenniiformes</taxon>
        <taxon>Gobiesocoidei</taxon>
        <taxon>Gobiesocidae</taxon>
        <taxon>Gobiesocinae</taxon>
        <taxon>Gouania</taxon>
    </lineage>
</organism>
<keyword evidence="5" id="KW-0238">DNA-binding</keyword>
<dbReference type="PANTHER" id="PTHR13580">
    <property type="entry name" value="TGF-BETA INDUCED APOPTOSIS PROTEIN"/>
    <property type="match status" value="1"/>
</dbReference>
<dbReference type="InterPro" id="IPR031972">
    <property type="entry name" value="CSRNP_N"/>
</dbReference>
<keyword evidence="6" id="KW-0010">Activator</keyword>
<evidence type="ECO:0000256" key="5">
    <source>
        <dbReference type="ARBA" id="ARBA00023125"/>
    </source>
</evidence>
<keyword evidence="3" id="KW-0053">Apoptosis</keyword>
<feature type="domain" description="Cysteine/serine-rich nuclear protein N-terminal" evidence="10">
    <location>
        <begin position="39"/>
        <end position="253"/>
    </location>
</feature>
<dbReference type="AlphaFoldDB" id="A0A8C5DEI1"/>
<evidence type="ECO:0000313" key="12">
    <source>
        <dbReference type="Proteomes" id="UP000694680"/>
    </source>
</evidence>
<accession>A0A8C5DEI1</accession>
<reference evidence="11" key="3">
    <citation type="submission" date="2025-09" db="UniProtKB">
        <authorList>
            <consortium name="Ensembl"/>
        </authorList>
    </citation>
    <scope>IDENTIFICATION</scope>
</reference>
<feature type="region of interest" description="Disordered" evidence="9">
    <location>
        <begin position="307"/>
        <end position="392"/>
    </location>
</feature>
<keyword evidence="8" id="KW-0539">Nucleus</keyword>
<evidence type="ECO:0000256" key="2">
    <source>
        <dbReference type="ARBA" id="ARBA00008548"/>
    </source>
</evidence>
<feature type="compositionally biased region" description="Acidic residues" evidence="9">
    <location>
        <begin position="307"/>
        <end position="348"/>
    </location>
</feature>
<keyword evidence="12" id="KW-1185">Reference proteome</keyword>
<dbReference type="Ensembl" id="ENSGWIT00000005939.1">
    <property type="protein sequence ID" value="ENSGWIP00000005498.1"/>
    <property type="gene ID" value="ENSGWIG00000003018.1"/>
</dbReference>
<dbReference type="Proteomes" id="UP000694680">
    <property type="component" value="Chromosome 21"/>
</dbReference>
<evidence type="ECO:0000256" key="9">
    <source>
        <dbReference type="SAM" id="MobiDB-lite"/>
    </source>
</evidence>
<feature type="region of interest" description="Disordered" evidence="9">
    <location>
        <begin position="252"/>
        <end position="279"/>
    </location>
</feature>
<dbReference type="Pfam" id="PF16019">
    <property type="entry name" value="CSRNP_N"/>
    <property type="match status" value="1"/>
</dbReference>
<evidence type="ECO:0000256" key="6">
    <source>
        <dbReference type="ARBA" id="ARBA00023159"/>
    </source>
</evidence>
<sequence length="392" mass="45163">MWSLVNGCIQIFSGVSCFSSPDKKDRDPDSILKKEKRRRTRKVHFENVTVYYFERQQGFTSVPSEGGSTLGMSDRHSWIRQYSLDEFALEQERIHKEMLREHLKEEKLNSIKLKLTKNGTVESEEANMFTVDDISDEIDMDNTELDKCIFLHPLTTEKRCTLLRSSGVMIDMKENRELQAIRMSRQHCGCDCILFCDPETCACSAAGIPCRRMFFPCGCTKEGCSNSAGRVKFNHDQARTHFLDTIKKFELEKSREQQQPTPTNGFHSETSDLGPPKLFTQSQHTLEYSLSDTVPQTTSMHLHAAEEMEEPLDDDEEEDEDNENKEEEDEDEDEEEDEENEEENEEESSSMSDCSSQSLTNSDSEDEDEEEDEKRSETFEDMSNADMLTKSP</sequence>
<name>A0A8C5DEI1_GOUWI</name>
<reference evidence="11" key="1">
    <citation type="submission" date="2020-06" db="EMBL/GenBank/DDBJ databases">
        <authorList>
            <consortium name="Wellcome Sanger Institute Data Sharing"/>
        </authorList>
    </citation>
    <scope>NUCLEOTIDE SEQUENCE [LARGE SCALE GENOMIC DNA]</scope>
</reference>
<keyword evidence="7" id="KW-0804">Transcription</keyword>
<protein>
    <submittedName>
        <fullName evidence="11">Cysteine and serine rich nuclear protein 3</fullName>
    </submittedName>
</protein>
<feature type="compositionally biased region" description="Acidic residues" evidence="9">
    <location>
        <begin position="363"/>
        <end position="372"/>
    </location>
</feature>
<evidence type="ECO:0000256" key="7">
    <source>
        <dbReference type="ARBA" id="ARBA00023163"/>
    </source>
</evidence>
<feature type="compositionally biased region" description="Low complexity" evidence="9">
    <location>
        <begin position="349"/>
        <end position="358"/>
    </location>
</feature>
<dbReference type="GO" id="GO:0006915">
    <property type="term" value="P:apoptotic process"/>
    <property type="evidence" value="ECO:0007669"/>
    <property type="project" value="UniProtKB-KW"/>
</dbReference>
<dbReference type="GO" id="GO:0043565">
    <property type="term" value="F:sequence-specific DNA binding"/>
    <property type="evidence" value="ECO:0007669"/>
    <property type="project" value="TreeGrafter"/>
</dbReference>
<dbReference type="InterPro" id="IPR023260">
    <property type="entry name" value="Cys/Ser-rich_nuc_prot"/>
</dbReference>
<dbReference type="GO" id="GO:0000981">
    <property type="term" value="F:DNA-binding transcription factor activity, RNA polymerase II-specific"/>
    <property type="evidence" value="ECO:0007669"/>
    <property type="project" value="TreeGrafter"/>
</dbReference>
<evidence type="ECO:0000256" key="3">
    <source>
        <dbReference type="ARBA" id="ARBA00022703"/>
    </source>
</evidence>
<evidence type="ECO:0000256" key="8">
    <source>
        <dbReference type="ARBA" id="ARBA00023242"/>
    </source>
</evidence>
<proteinExistence type="inferred from homology"/>
<evidence type="ECO:0000256" key="1">
    <source>
        <dbReference type="ARBA" id="ARBA00004123"/>
    </source>
</evidence>
<dbReference type="PRINTS" id="PR02031">
    <property type="entry name" value="CYSSERRICHNP"/>
</dbReference>
<evidence type="ECO:0000256" key="4">
    <source>
        <dbReference type="ARBA" id="ARBA00023015"/>
    </source>
</evidence>
<comment type="subcellular location">
    <subcellularLocation>
        <location evidence="1">Nucleus</location>
    </subcellularLocation>
</comment>
<feature type="compositionally biased region" description="Polar residues" evidence="9">
    <location>
        <begin position="257"/>
        <end position="268"/>
    </location>
</feature>
<keyword evidence="4" id="KW-0805">Transcription regulation</keyword>
<evidence type="ECO:0000259" key="10">
    <source>
        <dbReference type="Pfam" id="PF16019"/>
    </source>
</evidence>